<evidence type="ECO:0000256" key="5">
    <source>
        <dbReference type="HAMAP-Rule" id="MF_00532"/>
    </source>
</evidence>
<dbReference type="Gene3D" id="3.30.230.10">
    <property type="match status" value="1"/>
</dbReference>
<dbReference type="GO" id="GO:0006412">
    <property type="term" value="P:translation"/>
    <property type="evidence" value="ECO:0007669"/>
    <property type="project" value="UniProtKB-UniRule"/>
</dbReference>
<dbReference type="Pfam" id="PF00380">
    <property type="entry name" value="Ribosomal_S9"/>
    <property type="match status" value="1"/>
</dbReference>
<protein>
    <recommendedName>
        <fullName evidence="4 5">Small ribosomal subunit protein uS9</fullName>
    </recommendedName>
</protein>
<dbReference type="EMBL" id="MHIT01000011">
    <property type="protein sequence ID" value="OGY57019.1"/>
    <property type="molecule type" value="Genomic_DNA"/>
</dbReference>
<comment type="caution">
    <text evidence="7">The sequence shown here is derived from an EMBL/GenBank/DDBJ whole genome shotgun (WGS) entry which is preliminary data.</text>
</comment>
<evidence type="ECO:0000256" key="1">
    <source>
        <dbReference type="ARBA" id="ARBA00005251"/>
    </source>
</evidence>
<dbReference type="HAMAP" id="MF_00532_B">
    <property type="entry name" value="Ribosomal_uS9_B"/>
    <property type="match status" value="1"/>
</dbReference>
<reference evidence="7 8" key="1">
    <citation type="journal article" date="2016" name="Nat. Commun.">
        <title>Thousands of microbial genomes shed light on interconnected biogeochemical processes in an aquifer system.</title>
        <authorList>
            <person name="Anantharaman K."/>
            <person name="Brown C.T."/>
            <person name="Hug L.A."/>
            <person name="Sharon I."/>
            <person name="Castelle C.J."/>
            <person name="Probst A.J."/>
            <person name="Thomas B.C."/>
            <person name="Singh A."/>
            <person name="Wilkins M.J."/>
            <person name="Karaoz U."/>
            <person name="Brodie E.L."/>
            <person name="Williams K.H."/>
            <person name="Hubbard S.S."/>
            <person name="Banfield J.F."/>
        </authorList>
    </citation>
    <scope>NUCLEOTIDE SEQUENCE [LARGE SCALE GENOMIC DNA]</scope>
</reference>
<dbReference type="GO" id="GO:0003735">
    <property type="term" value="F:structural constituent of ribosome"/>
    <property type="evidence" value="ECO:0007669"/>
    <property type="project" value="InterPro"/>
</dbReference>
<dbReference type="Proteomes" id="UP000177062">
    <property type="component" value="Unassembled WGS sequence"/>
</dbReference>
<gene>
    <name evidence="5" type="primary">rpsI</name>
    <name evidence="7" type="ORF">A2Y84_02180</name>
</gene>
<name>A0A1G1YXM9_9BACT</name>
<dbReference type="InterPro" id="IPR020574">
    <property type="entry name" value="Ribosomal_uS9_CS"/>
</dbReference>
<dbReference type="InterPro" id="IPR014721">
    <property type="entry name" value="Ribsml_uS5_D2-typ_fold_subgr"/>
</dbReference>
<dbReference type="InterPro" id="IPR000754">
    <property type="entry name" value="Ribosomal_uS9"/>
</dbReference>
<accession>A0A1G1YXM9</accession>
<evidence type="ECO:0000256" key="6">
    <source>
        <dbReference type="RuleBase" id="RU003815"/>
    </source>
</evidence>
<dbReference type="SUPFAM" id="SSF54211">
    <property type="entry name" value="Ribosomal protein S5 domain 2-like"/>
    <property type="match status" value="1"/>
</dbReference>
<evidence type="ECO:0000256" key="4">
    <source>
        <dbReference type="ARBA" id="ARBA00035259"/>
    </source>
</evidence>
<dbReference type="PANTHER" id="PTHR21569">
    <property type="entry name" value="RIBOSOMAL PROTEIN S9"/>
    <property type="match status" value="1"/>
</dbReference>
<proteinExistence type="inferred from homology"/>
<sequence length="139" mass="15672">MAKQTSQKGKYFEGVGRRKTAVARVRLYPDGPAQVVINDRDTDHYFKILRLKNSALAPLKVLDSSLLKKAAVRVKIKGGGDMAQAEATALGLARALVKFNQEYKQLLRVGGHLTRDARRVERKKYGLKKARRAPQWTKR</sequence>
<keyword evidence="3 5" id="KW-0687">Ribonucleoprotein</keyword>
<dbReference type="NCBIfam" id="NF001099">
    <property type="entry name" value="PRK00132.1"/>
    <property type="match status" value="1"/>
</dbReference>
<organism evidence="7 8">
    <name type="scientific">Candidatus Colwellbacteria bacterium RBG_13_48_8</name>
    <dbReference type="NCBI Taxonomy" id="1797685"/>
    <lineage>
        <taxon>Bacteria</taxon>
        <taxon>Candidatus Colwelliibacteriota</taxon>
    </lineage>
</organism>
<comment type="similarity">
    <text evidence="1 5 6">Belongs to the universal ribosomal protein uS9 family.</text>
</comment>
<dbReference type="InterPro" id="IPR020568">
    <property type="entry name" value="Ribosomal_Su5_D2-typ_SF"/>
</dbReference>
<evidence type="ECO:0000256" key="2">
    <source>
        <dbReference type="ARBA" id="ARBA00022980"/>
    </source>
</evidence>
<dbReference type="InterPro" id="IPR023035">
    <property type="entry name" value="Ribosomal_uS9_bac/plastid"/>
</dbReference>
<dbReference type="GO" id="GO:0003723">
    <property type="term" value="F:RNA binding"/>
    <property type="evidence" value="ECO:0007669"/>
    <property type="project" value="TreeGrafter"/>
</dbReference>
<evidence type="ECO:0000313" key="7">
    <source>
        <dbReference type="EMBL" id="OGY57019.1"/>
    </source>
</evidence>
<dbReference type="PROSITE" id="PS00360">
    <property type="entry name" value="RIBOSOMAL_S9"/>
    <property type="match status" value="1"/>
</dbReference>
<dbReference type="GO" id="GO:0015935">
    <property type="term" value="C:small ribosomal subunit"/>
    <property type="evidence" value="ECO:0007669"/>
    <property type="project" value="TreeGrafter"/>
</dbReference>
<evidence type="ECO:0000256" key="3">
    <source>
        <dbReference type="ARBA" id="ARBA00023274"/>
    </source>
</evidence>
<keyword evidence="2 5" id="KW-0689">Ribosomal protein</keyword>
<dbReference type="AlphaFoldDB" id="A0A1G1YXM9"/>
<dbReference type="PANTHER" id="PTHR21569:SF1">
    <property type="entry name" value="SMALL RIBOSOMAL SUBUNIT PROTEIN US9M"/>
    <property type="match status" value="1"/>
</dbReference>
<dbReference type="GO" id="GO:0005737">
    <property type="term" value="C:cytoplasm"/>
    <property type="evidence" value="ECO:0007669"/>
    <property type="project" value="UniProtKB-ARBA"/>
</dbReference>
<evidence type="ECO:0000313" key="8">
    <source>
        <dbReference type="Proteomes" id="UP000177062"/>
    </source>
</evidence>